<sequence>MLWFYLFYCVFVFPFPSLFFSYSNKRSRERWSCADVEEIEVMSKKNRRDFGDMRWKGLVVSGKQSRSVAANEQWDARSVTRG</sequence>
<gene>
    <name evidence="1" type="ORF">Scep_013868</name>
</gene>
<reference evidence="1 2" key="1">
    <citation type="submission" date="2024-01" db="EMBL/GenBank/DDBJ databases">
        <title>Genome assemblies of Stephania.</title>
        <authorList>
            <person name="Yang L."/>
        </authorList>
    </citation>
    <scope>NUCLEOTIDE SEQUENCE [LARGE SCALE GENOMIC DNA]</scope>
    <source>
        <strain evidence="1">JXDWG</strain>
        <tissue evidence="1">Leaf</tissue>
    </source>
</reference>
<evidence type="ECO:0000313" key="2">
    <source>
        <dbReference type="Proteomes" id="UP001419268"/>
    </source>
</evidence>
<dbReference type="Proteomes" id="UP001419268">
    <property type="component" value="Unassembled WGS sequence"/>
</dbReference>
<dbReference type="AlphaFoldDB" id="A0AAP0IZX3"/>
<keyword evidence="2" id="KW-1185">Reference proteome</keyword>
<name>A0AAP0IZX3_9MAGN</name>
<comment type="caution">
    <text evidence="1">The sequence shown here is derived from an EMBL/GenBank/DDBJ whole genome shotgun (WGS) entry which is preliminary data.</text>
</comment>
<protein>
    <submittedName>
        <fullName evidence="1">Uncharacterized protein</fullName>
    </submittedName>
</protein>
<dbReference type="EMBL" id="JBBNAG010000006">
    <property type="protein sequence ID" value="KAK9125022.1"/>
    <property type="molecule type" value="Genomic_DNA"/>
</dbReference>
<organism evidence="1 2">
    <name type="scientific">Stephania cephalantha</name>
    <dbReference type="NCBI Taxonomy" id="152367"/>
    <lineage>
        <taxon>Eukaryota</taxon>
        <taxon>Viridiplantae</taxon>
        <taxon>Streptophyta</taxon>
        <taxon>Embryophyta</taxon>
        <taxon>Tracheophyta</taxon>
        <taxon>Spermatophyta</taxon>
        <taxon>Magnoliopsida</taxon>
        <taxon>Ranunculales</taxon>
        <taxon>Menispermaceae</taxon>
        <taxon>Menispermoideae</taxon>
        <taxon>Cissampelideae</taxon>
        <taxon>Stephania</taxon>
    </lineage>
</organism>
<evidence type="ECO:0000313" key="1">
    <source>
        <dbReference type="EMBL" id="KAK9125022.1"/>
    </source>
</evidence>
<accession>A0AAP0IZX3</accession>
<proteinExistence type="predicted"/>